<proteinExistence type="predicted"/>
<keyword evidence="3" id="KW-1185">Reference proteome</keyword>
<protein>
    <submittedName>
        <fullName evidence="2">Uncharacterized protein</fullName>
    </submittedName>
</protein>
<feature type="region of interest" description="Disordered" evidence="1">
    <location>
        <begin position="36"/>
        <end position="71"/>
    </location>
</feature>
<dbReference type="AlphaFoldDB" id="A0A9W8MP37"/>
<organism evidence="2 3">
    <name type="scientific">Agrocybe chaxingu</name>
    <dbReference type="NCBI Taxonomy" id="84603"/>
    <lineage>
        <taxon>Eukaryota</taxon>
        <taxon>Fungi</taxon>
        <taxon>Dikarya</taxon>
        <taxon>Basidiomycota</taxon>
        <taxon>Agaricomycotina</taxon>
        <taxon>Agaricomycetes</taxon>
        <taxon>Agaricomycetidae</taxon>
        <taxon>Agaricales</taxon>
        <taxon>Agaricineae</taxon>
        <taxon>Strophariaceae</taxon>
        <taxon>Agrocybe</taxon>
    </lineage>
</organism>
<evidence type="ECO:0000313" key="3">
    <source>
        <dbReference type="Proteomes" id="UP001148786"/>
    </source>
</evidence>
<name>A0A9W8MP37_9AGAR</name>
<gene>
    <name evidence="2" type="ORF">NLJ89_g12417</name>
</gene>
<comment type="caution">
    <text evidence="2">The sequence shown here is derived from an EMBL/GenBank/DDBJ whole genome shotgun (WGS) entry which is preliminary data.</text>
</comment>
<evidence type="ECO:0000313" key="2">
    <source>
        <dbReference type="EMBL" id="KAJ3477433.1"/>
    </source>
</evidence>
<dbReference type="Proteomes" id="UP001148786">
    <property type="component" value="Unassembled WGS sequence"/>
</dbReference>
<accession>A0A9W8MP37</accession>
<reference evidence="2" key="1">
    <citation type="submission" date="2022-07" db="EMBL/GenBank/DDBJ databases">
        <title>Genome Sequence of Agrocybe chaxingu.</title>
        <authorList>
            <person name="Buettner E."/>
        </authorList>
    </citation>
    <scope>NUCLEOTIDE SEQUENCE</scope>
    <source>
        <strain evidence="2">MP-N11</strain>
    </source>
</reference>
<feature type="compositionally biased region" description="Basic and acidic residues" evidence="1">
    <location>
        <begin position="57"/>
        <end position="71"/>
    </location>
</feature>
<dbReference type="EMBL" id="JANKHO010004317">
    <property type="protein sequence ID" value="KAJ3477433.1"/>
    <property type="molecule type" value="Genomic_DNA"/>
</dbReference>
<sequence length="71" mass="7888">MMKWVTQASDAKPAAEVWGQEKLEYGIGELSAWIGNGGKWMDPKAKGVEKKKKKKKQGSEKPEKEGSEQPV</sequence>
<evidence type="ECO:0000256" key="1">
    <source>
        <dbReference type="SAM" id="MobiDB-lite"/>
    </source>
</evidence>